<dbReference type="AlphaFoldDB" id="A0A8B9AH11"/>
<evidence type="ECO:0000313" key="1">
    <source>
        <dbReference type="Proteomes" id="UP000228380"/>
    </source>
</evidence>
<sequence length="146" mass="16934">MILFQIWIYGNSFESFLVAIVNPNKQALEHWAEENEISGDYPALCENPREKEYIRGELSKIAKAKKLKGFEFIKAVHLDPVPFDIEHDLLTPKYSKKRPQLLKHYQVSYPVFSLNCKNSMTHRKRHVSISLLCAIFCFLSDGFTAI</sequence>
<reference evidence="1" key="1">
    <citation type="journal article" date="2019" name="Nat. Commun.">
        <title>Genome-wide association mapping of date palm fruit traits.</title>
        <authorList>
            <person name="Hazzouri K.M."/>
            <person name="Gros-Balthazard M."/>
            <person name="Flowers J.M."/>
            <person name="Copetti D."/>
            <person name="Lemansour A."/>
            <person name="Lebrun M."/>
            <person name="Masmoudi K."/>
            <person name="Ferrand S."/>
            <person name="Dhar M.I."/>
            <person name="Fresquez Z.A."/>
            <person name="Rosas U."/>
            <person name="Zhang J."/>
            <person name="Talag J."/>
            <person name="Lee S."/>
            <person name="Kudrna D."/>
            <person name="Powell R.F."/>
            <person name="Leitch I.J."/>
            <person name="Krueger R.R."/>
            <person name="Wing R.A."/>
            <person name="Amiri K.M.A."/>
            <person name="Purugganan M.D."/>
        </authorList>
    </citation>
    <scope>NUCLEOTIDE SEQUENCE [LARGE SCALE GENOMIC DNA]</scope>
    <source>
        <strain evidence="1">cv. Khalas</strain>
    </source>
</reference>
<dbReference type="KEGG" id="pda:120111611"/>
<dbReference type="PANTHER" id="PTHR43272">
    <property type="entry name" value="LONG-CHAIN-FATTY-ACID--COA LIGASE"/>
    <property type="match status" value="1"/>
</dbReference>
<evidence type="ECO:0000313" key="2">
    <source>
        <dbReference type="RefSeq" id="XP_038985082.1"/>
    </source>
</evidence>
<dbReference type="GO" id="GO:0004467">
    <property type="term" value="F:long-chain fatty acid-CoA ligase activity"/>
    <property type="evidence" value="ECO:0007669"/>
    <property type="project" value="TreeGrafter"/>
</dbReference>
<dbReference type="Proteomes" id="UP000228380">
    <property type="component" value="Chromosome 8"/>
</dbReference>
<dbReference type="GO" id="GO:0016020">
    <property type="term" value="C:membrane"/>
    <property type="evidence" value="ECO:0007669"/>
    <property type="project" value="TreeGrafter"/>
</dbReference>
<dbReference type="RefSeq" id="XP_038985082.1">
    <property type="nucleotide sequence ID" value="XM_039129154.1"/>
</dbReference>
<protein>
    <submittedName>
        <fullName evidence="2">Long chain acyl-CoA synthetase 4-like</fullName>
    </submittedName>
</protein>
<dbReference type="PANTHER" id="PTHR43272:SF3">
    <property type="entry name" value="LONG CHAIN ACYL-COA SYNTHETASE 4"/>
    <property type="match status" value="1"/>
</dbReference>
<reference evidence="2" key="2">
    <citation type="submission" date="2025-08" db="UniProtKB">
        <authorList>
            <consortium name="RefSeq"/>
        </authorList>
    </citation>
    <scope>IDENTIFICATION</scope>
    <source>
        <tissue evidence="2">Young leaves</tissue>
    </source>
</reference>
<keyword evidence="1" id="KW-1185">Reference proteome</keyword>
<accession>A0A8B9AH11</accession>
<organism evidence="1 2">
    <name type="scientific">Phoenix dactylifera</name>
    <name type="common">Date palm</name>
    <dbReference type="NCBI Taxonomy" id="42345"/>
    <lineage>
        <taxon>Eukaryota</taxon>
        <taxon>Viridiplantae</taxon>
        <taxon>Streptophyta</taxon>
        <taxon>Embryophyta</taxon>
        <taxon>Tracheophyta</taxon>
        <taxon>Spermatophyta</taxon>
        <taxon>Magnoliopsida</taxon>
        <taxon>Liliopsida</taxon>
        <taxon>Arecaceae</taxon>
        <taxon>Coryphoideae</taxon>
        <taxon>Phoeniceae</taxon>
        <taxon>Phoenix</taxon>
    </lineage>
</organism>
<dbReference type="OrthoDB" id="1931025at2759"/>
<gene>
    <name evidence="2" type="primary">LOC120111611</name>
</gene>
<dbReference type="GO" id="GO:0005783">
    <property type="term" value="C:endoplasmic reticulum"/>
    <property type="evidence" value="ECO:0007669"/>
    <property type="project" value="TreeGrafter"/>
</dbReference>
<name>A0A8B9AH11_PHODC</name>
<proteinExistence type="predicted"/>
<dbReference type="GeneID" id="120111611"/>